<protein>
    <recommendedName>
        <fullName evidence="3">DNA repair protein RecN</fullName>
    </recommendedName>
    <alternativeName>
        <fullName evidence="8">Recombination protein N</fullName>
    </alternativeName>
</protein>
<reference evidence="11" key="1">
    <citation type="submission" date="2020-05" db="EMBL/GenBank/DDBJ databases">
        <authorList>
            <person name="Chiriac C."/>
            <person name="Salcher M."/>
            <person name="Ghai R."/>
            <person name="Kavagutti S V."/>
        </authorList>
    </citation>
    <scope>NUCLEOTIDE SEQUENCE</scope>
</reference>
<proteinExistence type="inferred from homology"/>
<evidence type="ECO:0000256" key="2">
    <source>
        <dbReference type="ARBA" id="ARBA00009441"/>
    </source>
</evidence>
<name>A0A6J6DHZ8_9ZZZZ</name>
<keyword evidence="6" id="KW-0067">ATP-binding</keyword>
<dbReference type="InterPro" id="IPR003395">
    <property type="entry name" value="RecF/RecN/SMC_N"/>
</dbReference>
<evidence type="ECO:0000256" key="4">
    <source>
        <dbReference type="ARBA" id="ARBA00022741"/>
    </source>
</evidence>
<dbReference type="GO" id="GO:0005524">
    <property type="term" value="F:ATP binding"/>
    <property type="evidence" value="ECO:0007669"/>
    <property type="project" value="UniProtKB-KW"/>
</dbReference>
<dbReference type="GO" id="GO:0006310">
    <property type="term" value="P:DNA recombination"/>
    <property type="evidence" value="ECO:0007669"/>
    <property type="project" value="InterPro"/>
</dbReference>
<dbReference type="GO" id="GO:0043590">
    <property type="term" value="C:bacterial nucleoid"/>
    <property type="evidence" value="ECO:0007669"/>
    <property type="project" value="TreeGrafter"/>
</dbReference>
<accession>A0A6J6DHZ8</accession>
<evidence type="ECO:0000256" key="3">
    <source>
        <dbReference type="ARBA" id="ARBA00021315"/>
    </source>
</evidence>
<keyword evidence="7" id="KW-0234">DNA repair</keyword>
<sequence>MANRSRAITELAIRNIGVIDQAVLPLGPGFNVITGETGAGKTMVLTGLNLLSGARADADLVRHGAERLAVSASVSFHERSEGSLADLISEHSPEIEDGSLLLQRSISREGKGKAVVGSDPTTVSVLSAFAAEFFAIHGQGTNHRILDHGYQLQLLDRTSEKATEAHRVYSLKLEEWRTRSRELKEFEKALKDKDREIASLTKFLSDLDKVKPLADEWEEINQRIRRLDSVEDLRLAFSGAVSALDDENEGAIIRSVSALRSLEAFKESDDAFRDYISRLRAARIELQEIAAELSGELATLEVEPGELDRLRERLAALKHFLQRYRTEVDSDLSDPDAMRSLIAMGEERRILLRSLQQGDDQIEILRTEVERSLRELTQSANELTNQRRIAASDLSTRVNVELAGLGLDRSRFSIELKTGTEFTSSGADAVEFLFTAHDQGKPLPLSKGASGGELSRVMLAIELALAEHREVGTLVFDEIDAGIGGEAGLIIGERLARLAKHFQIIVITHLAQVAVWAERHFRIEKEANDQIVLSSVTEVHGDQRVIEIARMLSGQSDSDVAQKHARELLKHANV</sequence>
<dbReference type="PANTHER" id="PTHR11059">
    <property type="entry name" value="DNA REPAIR PROTEIN RECN"/>
    <property type="match status" value="1"/>
</dbReference>
<dbReference type="GO" id="GO:0009432">
    <property type="term" value="P:SOS response"/>
    <property type="evidence" value="ECO:0007669"/>
    <property type="project" value="TreeGrafter"/>
</dbReference>
<keyword evidence="4" id="KW-0547">Nucleotide-binding</keyword>
<organism evidence="11">
    <name type="scientific">freshwater metagenome</name>
    <dbReference type="NCBI Taxonomy" id="449393"/>
    <lineage>
        <taxon>unclassified sequences</taxon>
        <taxon>metagenomes</taxon>
        <taxon>ecological metagenomes</taxon>
    </lineage>
</organism>
<dbReference type="PANTHER" id="PTHR11059:SF0">
    <property type="entry name" value="DNA REPAIR PROTEIN RECN"/>
    <property type="match status" value="1"/>
</dbReference>
<evidence type="ECO:0000256" key="7">
    <source>
        <dbReference type="ARBA" id="ARBA00023204"/>
    </source>
</evidence>
<dbReference type="SUPFAM" id="SSF52540">
    <property type="entry name" value="P-loop containing nucleoside triphosphate hydrolases"/>
    <property type="match status" value="2"/>
</dbReference>
<feature type="coiled-coil region" evidence="9">
    <location>
        <begin position="276"/>
        <end position="327"/>
    </location>
</feature>
<dbReference type="PIRSF" id="PIRSF003128">
    <property type="entry name" value="RecN"/>
    <property type="match status" value="1"/>
</dbReference>
<dbReference type="InterPro" id="IPR027417">
    <property type="entry name" value="P-loop_NTPase"/>
</dbReference>
<evidence type="ECO:0000256" key="6">
    <source>
        <dbReference type="ARBA" id="ARBA00022840"/>
    </source>
</evidence>
<keyword evidence="9" id="KW-0175">Coiled coil</keyword>
<gene>
    <name evidence="11" type="ORF">UFOPK1650_00337</name>
</gene>
<dbReference type="GO" id="GO:0006281">
    <property type="term" value="P:DNA repair"/>
    <property type="evidence" value="ECO:0007669"/>
    <property type="project" value="UniProtKB-KW"/>
</dbReference>
<evidence type="ECO:0000256" key="8">
    <source>
        <dbReference type="ARBA" id="ARBA00033408"/>
    </source>
</evidence>
<dbReference type="CDD" id="cd03241">
    <property type="entry name" value="ABC_RecN"/>
    <property type="match status" value="1"/>
</dbReference>
<dbReference type="NCBIfam" id="TIGR00634">
    <property type="entry name" value="recN"/>
    <property type="match status" value="1"/>
</dbReference>
<evidence type="ECO:0000256" key="1">
    <source>
        <dbReference type="ARBA" id="ARBA00003618"/>
    </source>
</evidence>
<evidence type="ECO:0000259" key="10">
    <source>
        <dbReference type="Pfam" id="PF02463"/>
    </source>
</evidence>
<feature type="domain" description="RecF/RecN/SMC N-terminal" evidence="10">
    <location>
        <begin position="8"/>
        <end position="528"/>
    </location>
</feature>
<dbReference type="InterPro" id="IPR004604">
    <property type="entry name" value="DNA_recomb/repair_RecN"/>
</dbReference>
<dbReference type="AlphaFoldDB" id="A0A6J6DHZ8"/>
<comment type="similarity">
    <text evidence="2">Belongs to the RecN family.</text>
</comment>
<comment type="function">
    <text evidence="1">May be involved in recombinational repair of damaged DNA.</text>
</comment>
<dbReference type="Gene3D" id="6.10.140.1090">
    <property type="match status" value="1"/>
</dbReference>
<keyword evidence="5" id="KW-0227">DNA damage</keyword>
<feature type="coiled-coil region" evidence="9">
    <location>
        <begin position="355"/>
        <end position="393"/>
    </location>
</feature>
<dbReference type="Pfam" id="PF02463">
    <property type="entry name" value="SMC_N"/>
    <property type="match status" value="1"/>
</dbReference>
<evidence type="ECO:0000313" key="11">
    <source>
        <dbReference type="EMBL" id="CAB4563747.1"/>
    </source>
</evidence>
<dbReference type="Gene3D" id="3.40.50.300">
    <property type="entry name" value="P-loop containing nucleotide triphosphate hydrolases"/>
    <property type="match status" value="2"/>
</dbReference>
<evidence type="ECO:0000256" key="9">
    <source>
        <dbReference type="SAM" id="Coils"/>
    </source>
</evidence>
<dbReference type="EMBL" id="CAEZTJ010000029">
    <property type="protein sequence ID" value="CAB4563747.1"/>
    <property type="molecule type" value="Genomic_DNA"/>
</dbReference>
<evidence type="ECO:0000256" key="5">
    <source>
        <dbReference type="ARBA" id="ARBA00022763"/>
    </source>
</evidence>